<feature type="non-terminal residue" evidence="1">
    <location>
        <position position="269"/>
    </location>
</feature>
<dbReference type="AlphaFoldDB" id="X1LPR9"/>
<protein>
    <submittedName>
        <fullName evidence="1">Uncharacterized protein</fullName>
    </submittedName>
</protein>
<name>X1LPR9_9ZZZZ</name>
<proteinExistence type="predicted"/>
<gene>
    <name evidence="1" type="ORF">S06H3_14652</name>
</gene>
<comment type="caution">
    <text evidence="1">The sequence shown here is derived from an EMBL/GenBank/DDBJ whole genome shotgun (WGS) entry which is preliminary data.</text>
</comment>
<accession>X1LPR9</accession>
<evidence type="ECO:0000313" key="1">
    <source>
        <dbReference type="EMBL" id="GAI04390.1"/>
    </source>
</evidence>
<sequence>MSSASEGTPAYQVLIPTEVGSETGLQVFPPKLQIGGKDNWLAVQSPQGLDVPVGTYARDAEGDSIAVDKYGGTIKVDPLTNSLIITAGALSEKCKYDIEITDYTLYGGETVWDAEKDKYVVTEQRAKFRSYVYGSGSDVYLLENTPQNQETAQREITAVRVYAIVRGTGTASTRILASGKKYNGAIFDLTLTDQRIGTTYYTNPSTELPWTWQEIDNLQAGITLKDAECSYVYVEVELVVHSQTFFPITPTDVTPETPDEWTGVDVVLT</sequence>
<reference evidence="1" key="1">
    <citation type="journal article" date="2014" name="Front. Microbiol.">
        <title>High frequency of phylogenetically diverse reductive dehalogenase-homologous genes in deep subseafloor sedimentary metagenomes.</title>
        <authorList>
            <person name="Kawai M."/>
            <person name="Futagami T."/>
            <person name="Toyoda A."/>
            <person name="Takaki Y."/>
            <person name="Nishi S."/>
            <person name="Hori S."/>
            <person name="Arai W."/>
            <person name="Tsubouchi T."/>
            <person name="Morono Y."/>
            <person name="Uchiyama I."/>
            <person name="Ito T."/>
            <person name="Fujiyama A."/>
            <person name="Inagaki F."/>
            <person name="Takami H."/>
        </authorList>
    </citation>
    <scope>NUCLEOTIDE SEQUENCE</scope>
    <source>
        <strain evidence="1">Expedition CK06-06</strain>
    </source>
</reference>
<dbReference type="EMBL" id="BARV01007172">
    <property type="protein sequence ID" value="GAI04390.1"/>
    <property type="molecule type" value="Genomic_DNA"/>
</dbReference>
<organism evidence="1">
    <name type="scientific">marine sediment metagenome</name>
    <dbReference type="NCBI Taxonomy" id="412755"/>
    <lineage>
        <taxon>unclassified sequences</taxon>
        <taxon>metagenomes</taxon>
        <taxon>ecological metagenomes</taxon>
    </lineage>
</organism>